<keyword evidence="1" id="KW-0812">Transmembrane</keyword>
<dbReference type="EMBL" id="BMFU01000004">
    <property type="protein sequence ID" value="GGH59237.1"/>
    <property type="molecule type" value="Genomic_DNA"/>
</dbReference>
<protein>
    <submittedName>
        <fullName evidence="2">Uncharacterized protein</fullName>
    </submittedName>
</protein>
<feature type="transmembrane region" description="Helical" evidence="1">
    <location>
        <begin position="6"/>
        <end position="25"/>
    </location>
</feature>
<dbReference type="Proteomes" id="UP000652153">
    <property type="component" value="Unassembled WGS sequence"/>
</dbReference>
<sequence length="99" mass="11527">MMIFLVALALLGMLAFYSLLAYFLIRLISKKGFKVTLTKYEIIEIMTWLALIVIVFYNIKSWSTSTILPAVLLIIPLRNLRISNRKHRERIKRESAALQ</sequence>
<evidence type="ECO:0000313" key="3">
    <source>
        <dbReference type="Proteomes" id="UP000652153"/>
    </source>
</evidence>
<reference evidence="3" key="1">
    <citation type="journal article" date="2019" name="Int. J. Syst. Evol. Microbiol.">
        <title>The Global Catalogue of Microorganisms (GCM) 10K type strain sequencing project: providing services to taxonomists for standard genome sequencing and annotation.</title>
        <authorList>
            <consortium name="The Broad Institute Genomics Platform"/>
            <consortium name="The Broad Institute Genome Sequencing Center for Infectious Disease"/>
            <person name="Wu L."/>
            <person name="Ma J."/>
        </authorList>
    </citation>
    <scope>NUCLEOTIDE SEQUENCE [LARGE SCALE GENOMIC DNA]</scope>
    <source>
        <strain evidence="3">CGMCC 1.12770</strain>
    </source>
</reference>
<evidence type="ECO:0000313" key="2">
    <source>
        <dbReference type="EMBL" id="GGH59237.1"/>
    </source>
</evidence>
<proteinExistence type="predicted"/>
<keyword evidence="1" id="KW-0472">Membrane</keyword>
<feature type="transmembrane region" description="Helical" evidence="1">
    <location>
        <begin position="37"/>
        <end position="56"/>
    </location>
</feature>
<evidence type="ECO:0000256" key="1">
    <source>
        <dbReference type="SAM" id="Phobius"/>
    </source>
</evidence>
<organism evidence="2 3">
    <name type="scientific">Paenibacillus silvae</name>
    <dbReference type="NCBI Taxonomy" id="1325358"/>
    <lineage>
        <taxon>Bacteria</taxon>
        <taxon>Bacillati</taxon>
        <taxon>Bacillota</taxon>
        <taxon>Bacilli</taxon>
        <taxon>Bacillales</taxon>
        <taxon>Paenibacillaceae</taxon>
        <taxon>Paenibacillus</taxon>
    </lineage>
</organism>
<gene>
    <name evidence="2" type="ORF">GCM10008014_32650</name>
</gene>
<keyword evidence="3" id="KW-1185">Reference proteome</keyword>
<accession>A0ABQ1ZFZ2</accession>
<keyword evidence="1" id="KW-1133">Transmembrane helix</keyword>
<comment type="caution">
    <text evidence="2">The sequence shown here is derived from an EMBL/GenBank/DDBJ whole genome shotgun (WGS) entry which is preliminary data.</text>
</comment>
<name>A0ABQ1ZFZ2_9BACL</name>
<feature type="transmembrane region" description="Helical" evidence="1">
    <location>
        <begin position="62"/>
        <end position="80"/>
    </location>
</feature>